<dbReference type="Proteomes" id="UP001358586">
    <property type="component" value="Chromosome 10"/>
</dbReference>
<organism evidence="1 2">
    <name type="scientific">Gossypium arboreum</name>
    <name type="common">Tree cotton</name>
    <name type="synonym">Gossypium nanking</name>
    <dbReference type="NCBI Taxonomy" id="29729"/>
    <lineage>
        <taxon>Eukaryota</taxon>
        <taxon>Viridiplantae</taxon>
        <taxon>Streptophyta</taxon>
        <taxon>Embryophyta</taxon>
        <taxon>Tracheophyta</taxon>
        <taxon>Spermatophyta</taxon>
        <taxon>Magnoliopsida</taxon>
        <taxon>eudicotyledons</taxon>
        <taxon>Gunneridae</taxon>
        <taxon>Pentapetalae</taxon>
        <taxon>rosids</taxon>
        <taxon>malvids</taxon>
        <taxon>Malvales</taxon>
        <taxon>Malvaceae</taxon>
        <taxon>Malvoideae</taxon>
        <taxon>Gossypium</taxon>
    </lineage>
</organism>
<proteinExistence type="predicted"/>
<evidence type="ECO:0000313" key="2">
    <source>
        <dbReference type="Proteomes" id="UP001358586"/>
    </source>
</evidence>
<name>A0ABR0NDJ0_GOSAR</name>
<keyword evidence="2" id="KW-1185">Reference proteome</keyword>
<comment type="caution">
    <text evidence="1">The sequence shown here is derived from an EMBL/GenBank/DDBJ whole genome shotgun (WGS) entry which is preliminary data.</text>
</comment>
<reference evidence="1 2" key="1">
    <citation type="submission" date="2023-03" db="EMBL/GenBank/DDBJ databases">
        <title>WGS of Gossypium arboreum.</title>
        <authorList>
            <person name="Yu D."/>
        </authorList>
    </citation>
    <scope>NUCLEOTIDE SEQUENCE [LARGE SCALE GENOMIC DNA]</scope>
    <source>
        <tissue evidence="1">Leaf</tissue>
    </source>
</reference>
<evidence type="ECO:0000313" key="1">
    <source>
        <dbReference type="EMBL" id="KAK5793076.1"/>
    </source>
</evidence>
<dbReference type="EMBL" id="JARKNE010000010">
    <property type="protein sequence ID" value="KAK5793076.1"/>
    <property type="molecule type" value="Genomic_DNA"/>
</dbReference>
<sequence>MRISLIASHRTKQENEELRRKIQFDHSNLQGNVAPLQEEIVKAHAKSWQDEMDALRRYVQALHPDVQDMD</sequence>
<protein>
    <submittedName>
        <fullName evidence="1">Uncharacterized protein</fullName>
    </submittedName>
</protein>
<accession>A0ABR0NDJ0</accession>
<gene>
    <name evidence="1" type="ORF">PVK06_034212</name>
</gene>